<feature type="compositionally biased region" description="Polar residues" evidence="3">
    <location>
        <begin position="291"/>
        <end position="323"/>
    </location>
</feature>
<evidence type="ECO:0000313" key="6">
    <source>
        <dbReference type="Proteomes" id="UP001234581"/>
    </source>
</evidence>
<evidence type="ECO:0000256" key="1">
    <source>
        <dbReference type="ARBA" id="ARBA00004123"/>
    </source>
</evidence>
<feature type="domain" description="Chromo" evidence="4">
    <location>
        <begin position="21"/>
        <end position="81"/>
    </location>
</feature>
<dbReference type="Proteomes" id="UP001234581">
    <property type="component" value="Unassembled WGS sequence"/>
</dbReference>
<proteinExistence type="predicted"/>
<feature type="compositionally biased region" description="Low complexity" evidence="3">
    <location>
        <begin position="162"/>
        <end position="176"/>
    </location>
</feature>
<accession>A0AAD7Y073</accession>
<feature type="region of interest" description="Disordered" evidence="3">
    <location>
        <begin position="464"/>
        <end position="528"/>
    </location>
</feature>
<dbReference type="InterPro" id="IPR023780">
    <property type="entry name" value="Chromo_domain"/>
</dbReference>
<feature type="compositionally biased region" description="Polar residues" evidence="3">
    <location>
        <begin position="177"/>
        <end position="197"/>
    </location>
</feature>
<dbReference type="InterPro" id="IPR000953">
    <property type="entry name" value="Chromo/chromo_shadow_dom"/>
</dbReference>
<feature type="compositionally biased region" description="Basic residues" evidence="3">
    <location>
        <begin position="76"/>
        <end position="91"/>
    </location>
</feature>
<dbReference type="GeneID" id="83212008"/>
<dbReference type="GO" id="GO:0005634">
    <property type="term" value="C:nucleus"/>
    <property type="evidence" value="ECO:0007669"/>
    <property type="project" value="UniProtKB-SubCell"/>
</dbReference>
<evidence type="ECO:0000256" key="2">
    <source>
        <dbReference type="ARBA" id="ARBA00023242"/>
    </source>
</evidence>
<name>A0AAD7Y073_9FUNG</name>
<reference evidence="5 6" key="1">
    <citation type="submission" date="2023-03" db="EMBL/GenBank/DDBJ databases">
        <title>Genome sequence of Lichtheimia ornata CBS 291.66.</title>
        <authorList>
            <person name="Mohabir J.T."/>
            <person name="Shea T.P."/>
            <person name="Kurbessoian T."/>
            <person name="Berby B."/>
            <person name="Fontaine J."/>
            <person name="Livny J."/>
            <person name="Gnirke A."/>
            <person name="Stajich J.E."/>
            <person name="Cuomo C.A."/>
        </authorList>
    </citation>
    <scope>NUCLEOTIDE SEQUENCE [LARGE SCALE GENOMIC DNA]</scope>
    <source>
        <strain evidence="5">CBS 291.66</strain>
    </source>
</reference>
<dbReference type="InterPro" id="IPR051219">
    <property type="entry name" value="Heterochromatin_chromo-domain"/>
</dbReference>
<feature type="compositionally biased region" description="Polar residues" evidence="3">
    <location>
        <begin position="464"/>
        <end position="502"/>
    </location>
</feature>
<evidence type="ECO:0000313" key="5">
    <source>
        <dbReference type="EMBL" id="KAJ8659616.1"/>
    </source>
</evidence>
<feature type="compositionally biased region" description="Polar residues" evidence="3">
    <location>
        <begin position="92"/>
        <end position="101"/>
    </location>
</feature>
<feature type="compositionally biased region" description="Pro residues" evidence="3">
    <location>
        <begin position="373"/>
        <end position="382"/>
    </location>
</feature>
<dbReference type="CDD" id="cd00024">
    <property type="entry name" value="CD_CSD"/>
    <property type="match status" value="1"/>
</dbReference>
<keyword evidence="2" id="KW-0539">Nucleus</keyword>
<evidence type="ECO:0000256" key="3">
    <source>
        <dbReference type="SAM" id="MobiDB-lite"/>
    </source>
</evidence>
<feature type="region of interest" description="Disordered" evidence="3">
    <location>
        <begin position="71"/>
        <end position="449"/>
    </location>
</feature>
<dbReference type="EMBL" id="JARTCD010000017">
    <property type="protein sequence ID" value="KAJ8659616.1"/>
    <property type="molecule type" value="Genomic_DNA"/>
</dbReference>
<feature type="compositionally biased region" description="Low complexity" evidence="3">
    <location>
        <begin position="511"/>
        <end position="524"/>
    </location>
</feature>
<dbReference type="AlphaFoldDB" id="A0AAD7Y073"/>
<comment type="caution">
    <text evidence="5">The sequence shown here is derived from an EMBL/GenBank/DDBJ whole genome shotgun (WGS) entry which is preliminary data.</text>
</comment>
<evidence type="ECO:0000259" key="4">
    <source>
        <dbReference type="PROSITE" id="PS50013"/>
    </source>
</evidence>
<protein>
    <recommendedName>
        <fullName evidence="4">Chromo domain-containing protein</fullName>
    </recommendedName>
</protein>
<keyword evidence="6" id="KW-1185">Reference proteome</keyword>
<dbReference type="SUPFAM" id="SSF54160">
    <property type="entry name" value="Chromo domain-like"/>
    <property type="match status" value="1"/>
</dbReference>
<dbReference type="PANTHER" id="PTHR22812">
    <property type="entry name" value="CHROMOBOX PROTEIN"/>
    <property type="match status" value="1"/>
</dbReference>
<gene>
    <name evidence="5" type="ORF">O0I10_004595</name>
</gene>
<dbReference type="InterPro" id="IPR023779">
    <property type="entry name" value="Chromodomain_CS"/>
</dbReference>
<feature type="compositionally biased region" description="Basic and acidic residues" evidence="3">
    <location>
        <begin position="119"/>
        <end position="131"/>
    </location>
</feature>
<dbReference type="InterPro" id="IPR016197">
    <property type="entry name" value="Chromo-like_dom_sf"/>
</dbReference>
<dbReference type="PROSITE" id="PS50013">
    <property type="entry name" value="CHROMO_2"/>
    <property type="match status" value="1"/>
</dbReference>
<feature type="compositionally biased region" description="Polar residues" evidence="3">
    <location>
        <begin position="207"/>
        <end position="283"/>
    </location>
</feature>
<sequence>MNPAASASASPASYYEEDVLYEVESIKDMQTLESGQKLFLIKWKNYDDRCENTWEPEENLNCPDLLEQFLAQHAQSRSRKRSPSASKRRRTTTQPAASQPTKRAVAGTLTEKAASEGVSAHESKRVRKEAPTKPASTKKKAPVDKDKQSKGKAQANTFEAASSTQQQQQHSSLSMSPNVQLQTDVIRTNQLESTKNPSLMKGDEPATVQQPNTQLESTKNPSSMKVDESTTIQQSNGQSSTSSLKGNETTTIQQPHSQPSTVKGNETTTTIQQPNSQPSTKHPSSVKGGETATSIQQPNSQPSTRKGDETTTTIQQLNNQSSAKHPASNKGYIKTANETTKSQPISSIEHKLPQKPTAQSSPKPSIYMNPIRPKTPTPPVSPTPQKTQLPSAKPSNLSSSNMPHPQKPSLMPSTPAKRPLSRESSPTPEERIGSIKRPNRSAPPRHANPSFLDELVSKVSNQPIPQASYTRPISTPSGESTRHGSTSPSLKRRTLPSQQSSRPIRDPRLAQQQGQPISSSSGLQMLPPPTDPLSWLGTICRADDTAVEVRLSSITGRCPEKSRIRELLRNAKREYNDNKKLMITAMISLSILKRFYENRVPNLVDIQPQSTSRYRYDKFHKFLKLNSVAGLIQLDKHKEEILAVLPHTADIAELFSLESWSSSNMLLIYLDQMPAQPPPVQKHLDLLQRDQLFQRARKSFDWHLLASALKFPPQLLQRITPFTSVDIYGDSRWAESLRHAHRLYASKSNLARNKEHIILFDRHNDVQFKSKNLLKLKRGPRPPTFWEYGSSDIHDERILPPALLFPRYCGGFVTTDIRNMMEDPKIIERIAKAVTTLNRISATGEWSFVLKYDILEQMVNDAKGAASARKIESAMIELAVVPTEYNITFVQDYGEQSSLPNDSSDATIQLMEGLVRSYCTQVENFVLVDDIGSMTNTEFAVIDSCKSSDILEKYSIYPIPSDEQQQ</sequence>
<dbReference type="Pfam" id="PF00385">
    <property type="entry name" value="Chromo"/>
    <property type="match status" value="1"/>
</dbReference>
<dbReference type="RefSeq" id="XP_058344529.1">
    <property type="nucleotide sequence ID" value="XM_058484652.1"/>
</dbReference>
<dbReference type="PROSITE" id="PS00598">
    <property type="entry name" value="CHROMO_1"/>
    <property type="match status" value="1"/>
</dbReference>
<dbReference type="Gene3D" id="2.40.50.40">
    <property type="match status" value="1"/>
</dbReference>
<feature type="compositionally biased region" description="Polar residues" evidence="3">
    <location>
        <begin position="389"/>
        <end position="403"/>
    </location>
</feature>
<feature type="compositionally biased region" description="Polar residues" evidence="3">
    <location>
        <begin position="336"/>
        <end position="346"/>
    </location>
</feature>
<comment type="subcellular location">
    <subcellularLocation>
        <location evidence="1">Nucleus</location>
    </subcellularLocation>
</comment>
<dbReference type="SMART" id="SM00298">
    <property type="entry name" value="CHROMO"/>
    <property type="match status" value="1"/>
</dbReference>
<organism evidence="5 6">
    <name type="scientific">Lichtheimia ornata</name>
    <dbReference type="NCBI Taxonomy" id="688661"/>
    <lineage>
        <taxon>Eukaryota</taxon>
        <taxon>Fungi</taxon>
        <taxon>Fungi incertae sedis</taxon>
        <taxon>Mucoromycota</taxon>
        <taxon>Mucoromycotina</taxon>
        <taxon>Mucoromycetes</taxon>
        <taxon>Mucorales</taxon>
        <taxon>Lichtheimiaceae</taxon>
        <taxon>Lichtheimia</taxon>
    </lineage>
</organism>